<dbReference type="OrthoDB" id="1202200at2"/>
<evidence type="ECO:0000313" key="2">
    <source>
        <dbReference type="Proteomes" id="UP000443153"/>
    </source>
</evidence>
<proteinExistence type="predicted"/>
<organism evidence="1 2">
    <name type="scientific">Maribacter luteus</name>
    <dbReference type="NCBI Taxonomy" id="2594478"/>
    <lineage>
        <taxon>Bacteria</taxon>
        <taxon>Pseudomonadati</taxon>
        <taxon>Bacteroidota</taxon>
        <taxon>Flavobacteriia</taxon>
        <taxon>Flavobacteriales</taxon>
        <taxon>Flavobacteriaceae</taxon>
        <taxon>Maribacter</taxon>
    </lineage>
</organism>
<reference evidence="1 2" key="1">
    <citation type="submission" date="2019-11" db="EMBL/GenBank/DDBJ databases">
        <title>Maribacter lutea sp. nov., a marine bacterium isolated from intertidal sand.</title>
        <authorList>
            <person name="Liu A."/>
        </authorList>
    </citation>
    <scope>NUCLEOTIDE SEQUENCE [LARGE SCALE GENOMIC DNA]</scope>
    <source>
        <strain evidence="1 2">RZ05</strain>
    </source>
</reference>
<keyword evidence="2" id="KW-1185">Reference proteome</keyword>
<evidence type="ECO:0000313" key="1">
    <source>
        <dbReference type="EMBL" id="MRX63548.1"/>
    </source>
</evidence>
<comment type="caution">
    <text evidence="1">The sequence shown here is derived from an EMBL/GenBank/DDBJ whole genome shotgun (WGS) entry which is preliminary data.</text>
</comment>
<dbReference type="AlphaFoldDB" id="A0A6I2MIM0"/>
<sequence>MNTIISNPKTELLLGASLTVLHQESREWLDTVDFWRDEVKFFATILDKREVKKSEYGRMLNHLDKVHENLFDYLTEDIKRHENLLARLERGEKGISDGEYREEHRRLHDSMVLFENDIKEFKKMVFGYVKKL</sequence>
<name>A0A6I2MIM0_9FLAO</name>
<dbReference type="EMBL" id="WKJH01000002">
    <property type="protein sequence ID" value="MRX63548.1"/>
    <property type="molecule type" value="Genomic_DNA"/>
</dbReference>
<dbReference type="RefSeq" id="WP_154364455.1">
    <property type="nucleotide sequence ID" value="NZ_CANMYZ010000004.1"/>
</dbReference>
<gene>
    <name evidence="1" type="ORF">GJ691_05140</name>
</gene>
<protein>
    <recommendedName>
        <fullName evidence="3">Hemerythrin-like domain-containing protein</fullName>
    </recommendedName>
</protein>
<evidence type="ECO:0008006" key="3">
    <source>
        <dbReference type="Google" id="ProtNLM"/>
    </source>
</evidence>
<dbReference type="Proteomes" id="UP000443153">
    <property type="component" value="Unassembled WGS sequence"/>
</dbReference>
<accession>A0A6I2MIM0</accession>